<dbReference type="PANTHER" id="PTHR33395">
    <property type="entry name" value="TRANSCRIPTASE, PUTATIVE-RELATED-RELATED"/>
    <property type="match status" value="1"/>
</dbReference>
<dbReference type="AlphaFoldDB" id="A0A183BEE6"/>
<dbReference type="EMBL" id="UZAN01070116">
    <property type="protein sequence ID" value="VDP94883.1"/>
    <property type="molecule type" value="Genomic_DNA"/>
</dbReference>
<evidence type="ECO:0000313" key="1">
    <source>
        <dbReference type="EMBL" id="VDP94883.1"/>
    </source>
</evidence>
<evidence type="ECO:0000313" key="2">
    <source>
        <dbReference type="Proteomes" id="UP000272942"/>
    </source>
</evidence>
<evidence type="ECO:0000313" key="3">
    <source>
        <dbReference type="WBParaSite" id="ECPE_0001762601-mRNA-1"/>
    </source>
</evidence>
<dbReference type="WBParaSite" id="ECPE_0001762601-mRNA-1">
    <property type="protein sequence ID" value="ECPE_0001762601-mRNA-1"/>
    <property type="gene ID" value="ECPE_0001762601"/>
</dbReference>
<sequence>MWPTTGGNLDARLAVAISCPVQIDTNPGSDPESAGRLRRNTRHWMAFNKHRSPLLFARFKRLCNKGIKVARETNLKYELAIANEASKNKKRYFGYAQARSTSRKVTGNALHINGQLLNTDKDIADSFLASFQQVFRLDSLSNYPTLDRVSDMPDLAISTPDVERVFKTLKISKSAGPDNIHPAVIKPIESLMIPQLVTGTRPVRTLARGLNL</sequence>
<gene>
    <name evidence="1" type="ORF">ECPE_LOCUS17581</name>
</gene>
<proteinExistence type="predicted"/>
<accession>A0A183BEE6</accession>
<dbReference type="Proteomes" id="UP000272942">
    <property type="component" value="Unassembled WGS sequence"/>
</dbReference>
<organism evidence="3">
    <name type="scientific">Echinostoma caproni</name>
    <dbReference type="NCBI Taxonomy" id="27848"/>
    <lineage>
        <taxon>Eukaryota</taxon>
        <taxon>Metazoa</taxon>
        <taxon>Spiralia</taxon>
        <taxon>Lophotrochozoa</taxon>
        <taxon>Platyhelminthes</taxon>
        <taxon>Trematoda</taxon>
        <taxon>Digenea</taxon>
        <taxon>Plagiorchiida</taxon>
        <taxon>Echinostomata</taxon>
        <taxon>Echinostomatoidea</taxon>
        <taxon>Echinostomatidae</taxon>
        <taxon>Echinostoma</taxon>
    </lineage>
</organism>
<name>A0A183BEE6_9TREM</name>
<keyword evidence="2" id="KW-1185">Reference proteome</keyword>
<dbReference type="PANTHER" id="PTHR33395:SF22">
    <property type="entry name" value="REVERSE TRANSCRIPTASE DOMAIN-CONTAINING PROTEIN"/>
    <property type="match status" value="1"/>
</dbReference>
<protein>
    <submittedName>
        <fullName evidence="3">Reverse transcriptase domain-containing protein</fullName>
    </submittedName>
</protein>
<reference evidence="1 2" key="2">
    <citation type="submission" date="2018-11" db="EMBL/GenBank/DDBJ databases">
        <authorList>
            <consortium name="Pathogen Informatics"/>
        </authorList>
    </citation>
    <scope>NUCLEOTIDE SEQUENCE [LARGE SCALE GENOMIC DNA]</scope>
    <source>
        <strain evidence="1 2">Egypt</strain>
    </source>
</reference>
<reference evidence="3" key="1">
    <citation type="submission" date="2016-06" db="UniProtKB">
        <authorList>
            <consortium name="WormBaseParasite"/>
        </authorList>
    </citation>
    <scope>IDENTIFICATION</scope>
</reference>